<evidence type="ECO:0000313" key="8">
    <source>
        <dbReference type="Proteomes" id="UP000708208"/>
    </source>
</evidence>
<dbReference type="SMART" id="SM00261">
    <property type="entry name" value="FU"/>
    <property type="match status" value="2"/>
</dbReference>
<dbReference type="SMART" id="SM00179">
    <property type="entry name" value="EGF_CA"/>
    <property type="match status" value="1"/>
</dbReference>
<evidence type="ECO:0000259" key="6">
    <source>
        <dbReference type="PROSITE" id="PS50026"/>
    </source>
</evidence>
<dbReference type="InterPro" id="IPR001881">
    <property type="entry name" value="EGF-like_Ca-bd_dom"/>
</dbReference>
<sequence length="260" mass="28233">CHDLASEHEHLLEDWWNEHRNAGQDLYNWLCIEQLKSCCAENHFGAQCQPCPGYPESICSGHGKCKGAGTRKGNGDCSCDVGYAGKLCESCAKDYYEAYKDDNKHLCSACHKSCLGGCSGAGAKNCVTCKAGWEADEEKGCLDINECLFDTTPCKKNEFCVNTEGSYSCIACDKSCDGCFGDGPDMCETCSEGYVLRDKVCLDGSTLGRTDNMNKTRYFTYFGLCLATCIIFQKNPLIAGLIGVAVAAYISTSEYLLSSS</sequence>
<keyword evidence="5" id="KW-1133">Transmembrane helix</keyword>
<dbReference type="InterPro" id="IPR000742">
    <property type="entry name" value="EGF"/>
</dbReference>
<feature type="non-terminal residue" evidence="7">
    <location>
        <position position="1"/>
    </location>
</feature>
<dbReference type="PROSITE" id="PS50026">
    <property type="entry name" value="EGF_3"/>
    <property type="match status" value="1"/>
</dbReference>
<feature type="domain" description="EGF-like" evidence="6">
    <location>
        <begin position="49"/>
        <end position="89"/>
    </location>
</feature>
<keyword evidence="2 4" id="KW-0245">EGF-like domain</keyword>
<feature type="transmembrane region" description="Helical" evidence="5">
    <location>
        <begin position="237"/>
        <end position="257"/>
    </location>
</feature>
<evidence type="ECO:0000256" key="3">
    <source>
        <dbReference type="ARBA" id="ARBA00023157"/>
    </source>
</evidence>
<protein>
    <recommendedName>
        <fullName evidence="6">EGF-like domain-containing protein</fullName>
    </recommendedName>
</protein>
<accession>A0A8J2P7H3</accession>
<comment type="similarity">
    <text evidence="1">Belongs to the CRELD family.</text>
</comment>
<evidence type="ECO:0000256" key="2">
    <source>
        <dbReference type="ARBA" id="ARBA00022536"/>
    </source>
</evidence>
<dbReference type="InterPro" id="IPR006212">
    <property type="entry name" value="Furin_repeat"/>
</dbReference>
<comment type="caution">
    <text evidence="4">Lacks conserved residue(s) required for the propagation of feature annotation.</text>
</comment>
<dbReference type="GO" id="GO:0048731">
    <property type="term" value="P:system development"/>
    <property type="evidence" value="ECO:0007669"/>
    <property type="project" value="UniProtKB-ARBA"/>
</dbReference>
<dbReference type="CDD" id="cd00064">
    <property type="entry name" value="FU"/>
    <property type="match status" value="1"/>
</dbReference>
<dbReference type="EMBL" id="CAJVCH010169788">
    <property type="protein sequence ID" value="CAG7728867.1"/>
    <property type="molecule type" value="Genomic_DNA"/>
</dbReference>
<dbReference type="PROSITE" id="PS00022">
    <property type="entry name" value="EGF_1"/>
    <property type="match status" value="1"/>
</dbReference>
<reference evidence="7" key="1">
    <citation type="submission" date="2021-06" db="EMBL/GenBank/DDBJ databases">
        <authorList>
            <person name="Hodson N. C."/>
            <person name="Mongue J. A."/>
            <person name="Jaron S. K."/>
        </authorList>
    </citation>
    <scope>NUCLEOTIDE SEQUENCE</scope>
</reference>
<comment type="caution">
    <text evidence="7">The sequence shown here is derived from an EMBL/GenBank/DDBJ whole genome shotgun (WGS) entry which is preliminary data.</text>
</comment>
<keyword evidence="5" id="KW-0812">Transmembrane</keyword>
<organism evidence="7 8">
    <name type="scientific">Allacma fusca</name>
    <dbReference type="NCBI Taxonomy" id="39272"/>
    <lineage>
        <taxon>Eukaryota</taxon>
        <taxon>Metazoa</taxon>
        <taxon>Ecdysozoa</taxon>
        <taxon>Arthropoda</taxon>
        <taxon>Hexapoda</taxon>
        <taxon>Collembola</taxon>
        <taxon>Symphypleona</taxon>
        <taxon>Sminthuridae</taxon>
        <taxon>Allacma</taxon>
    </lineage>
</organism>
<dbReference type="GO" id="GO:0005509">
    <property type="term" value="F:calcium ion binding"/>
    <property type="evidence" value="ECO:0007669"/>
    <property type="project" value="InterPro"/>
</dbReference>
<dbReference type="AlphaFoldDB" id="A0A8J2P7H3"/>
<proteinExistence type="inferred from homology"/>
<gene>
    <name evidence="7" type="ORF">AFUS01_LOCUS17618</name>
</gene>
<keyword evidence="3 4" id="KW-1015">Disulfide bond</keyword>
<feature type="disulfide bond" evidence="4">
    <location>
        <begin position="79"/>
        <end position="88"/>
    </location>
</feature>
<dbReference type="InterPro" id="IPR018097">
    <property type="entry name" value="EGF_Ca-bd_CS"/>
</dbReference>
<dbReference type="OrthoDB" id="19903at2759"/>
<dbReference type="GO" id="GO:0048513">
    <property type="term" value="P:animal organ development"/>
    <property type="evidence" value="ECO:0007669"/>
    <property type="project" value="UniProtKB-ARBA"/>
</dbReference>
<evidence type="ECO:0000256" key="1">
    <source>
        <dbReference type="ARBA" id="ARBA00005897"/>
    </source>
</evidence>
<dbReference type="InterPro" id="IPR002049">
    <property type="entry name" value="LE_dom"/>
</dbReference>
<name>A0A8J2P7H3_9HEXA</name>
<dbReference type="PROSITE" id="PS01248">
    <property type="entry name" value="EGF_LAM_1"/>
    <property type="match status" value="1"/>
</dbReference>
<dbReference type="PROSITE" id="PS01187">
    <property type="entry name" value="EGF_CA"/>
    <property type="match status" value="1"/>
</dbReference>
<evidence type="ECO:0000256" key="4">
    <source>
        <dbReference type="PROSITE-ProRule" id="PRU00076"/>
    </source>
</evidence>
<keyword evidence="5" id="KW-0472">Membrane</keyword>
<dbReference type="Proteomes" id="UP000708208">
    <property type="component" value="Unassembled WGS sequence"/>
</dbReference>
<evidence type="ECO:0000256" key="5">
    <source>
        <dbReference type="SAM" id="Phobius"/>
    </source>
</evidence>
<evidence type="ECO:0000313" key="7">
    <source>
        <dbReference type="EMBL" id="CAG7728867.1"/>
    </source>
</evidence>
<keyword evidence="8" id="KW-1185">Reference proteome</keyword>